<dbReference type="Proteomes" id="UP001055439">
    <property type="component" value="Chromosome 5"/>
</dbReference>
<keyword evidence="3" id="KW-1185">Reference proteome</keyword>
<reference evidence="2" key="1">
    <citation type="submission" date="2022-05" db="EMBL/GenBank/DDBJ databases">
        <title>The Musa troglodytarum L. genome provides insights into the mechanism of non-climacteric behaviour and enrichment of carotenoids.</title>
        <authorList>
            <person name="Wang J."/>
        </authorList>
    </citation>
    <scope>NUCLEOTIDE SEQUENCE</scope>
    <source>
        <tissue evidence="2">Leaf</tissue>
    </source>
</reference>
<proteinExistence type="predicted"/>
<gene>
    <name evidence="2" type="ORF">MUK42_19184</name>
</gene>
<keyword evidence="1" id="KW-0472">Membrane</keyword>
<keyword evidence="1" id="KW-0812">Transmembrane</keyword>
<accession>A0A9E7K938</accession>
<name>A0A9E7K938_9LILI</name>
<evidence type="ECO:0000313" key="3">
    <source>
        <dbReference type="Proteomes" id="UP001055439"/>
    </source>
</evidence>
<feature type="transmembrane region" description="Helical" evidence="1">
    <location>
        <begin position="28"/>
        <end position="47"/>
    </location>
</feature>
<keyword evidence="1" id="KW-1133">Transmembrane helix</keyword>
<protein>
    <submittedName>
        <fullName evidence="2">Uncharacterized protein</fullName>
    </submittedName>
</protein>
<organism evidence="2 3">
    <name type="scientific">Musa troglodytarum</name>
    <name type="common">fe'i banana</name>
    <dbReference type="NCBI Taxonomy" id="320322"/>
    <lineage>
        <taxon>Eukaryota</taxon>
        <taxon>Viridiplantae</taxon>
        <taxon>Streptophyta</taxon>
        <taxon>Embryophyta</taxon>
        <taxon>Tracheophyta</taxon>
        <taxon>Spermatophyta</taxon>
        <taxon>Magnoliopsida</taxon>
        <taxon>Liliopsida</taxon>
        <taxon>Zingiberales</taxon>
        <taxon>Musaceae</taxon>
        <taxon>Musa</taxon>
    </lineage>
</organism>
<dbReference type="EMBL" id="CP097507">
    <property type="protein sequence ID" value="URE07490.1"/>
    <property type="molecule type" value="Genomic_DNA"/>
</dbReference>
<dbReference type="AlphaFoldDB" id="A0A9E7K938"/>
<sequence length="71" mass="7868">MLPLQLNALQGIRGTCEQKIFVQPVTPLVPLLIAAVAVRVHLAAKWLHGTFIRERLIIGVRYIPIVSTIIS</sequence>
<evidence type="ECO:0000256" key="1">
    <source>
        <dbReference type="SAM" id="Phobius"/>
    </source>
</evidence>
<evidence type="ECO:0000313" key="2">
    <source>
        <dbReference type="EMBL" id="URE07490.1"/>
    </source>
</evidence>
<dbReference type="OrthoDB" id="1930779at2759"/>